<proteinExistence type="predicted"/>
<feature type="domain" description="DUF559" evidence="1">
    <location>
        <begin position="189"/>
        <end position="247"/>
    </location>
</feature>
<dbReference type="Pfam" id="PF04480">
    <property type="entry name" value="DUF559"/>
    <property type="match status" value="1"/>
</dbReference>
<keyword evidence="3" id="KW-1185">Reference proteome</keyword>
<evidence type="ECO:0000259" key="1">
    <source>
        <dbReference type="Pfam" id="PF04480"/>
    </source>
</evidence>
<name>A0A7Z0GLH0_9MICC</name>
<dbReference type="AlphaFoldDB" id="A0A7Z0GLH0"/>
<dbReference type="Proteomes" id="UP000535437">
    <property type="component" value="Unassembled WGS sequence"/>
</dbReference>
<accession>A0A7Z0GLH0</accession>
<evidence type="ECO:0000313" key="2">
    <source>
        <dbReference type="EMBL" id="NYJ78100.1"/>
    </source>
</evidence>
<comment type="caution">
    <text evidence="2">The sequence shown here is derived from an EMBL/GenBank/DDBJ whole genome shotgun (WGS) entry which is preliminary data.</text>
</comment>
<dbReference type="InterPro" id="IPR007569">
    <property type="entry name" value="DUF559"/>
</dbReference>
<dbReference type="InterPro" id="IPR011335">
    <property type="entry name" value="Restrct_endonuc-II-like"/>
</dbReference>
<dbReference type="RefSeq" id="WP_179541489.1">
    <property type="nucleotide sequence ID" value="NZ_BAAALL010000002.1"/>
</dbReference>
<sequence>MSTLRALHHEYPGSWFSHATAAALYGLDLPSWLDGSSPIHLSRAESSTTTHRLPGLRSHAVVVEDGEVTEHLGLPVSRPARVYFDLMRDLPLKELVALGDQLVRHPRPALEGRDDPWETPSSLAELVGAHRKTKGIVKGRAALELIRIGADSRPESFLRLALLDSGLPEPELQVRPRPGSPWSGDLGYSELKIVIQYDGSGHFSAAEQAKDQRRDRAFEQDGWRIIHANAEDLRDGFRRIVARVAHALTLPPEPLSEYSHLREL</sequence>
<gene>
    <name evidence="2" type="ORF">HNR09_001511</name>
</gene>
<dbReference type="Gene3D" id="3.40.960.10">
    <property type="entry name" value="VSR Endonuclease"/>
    <property type="match status" value="1"/>
</dbReference>
<dbReference type="EMBL" id="JACCFY010000001">
    <property type="protein sequence ID" value="NYJ78100.1"/>
    <property type="molecule type" value="Genomic_DNA"/>
</dbReference>
<evidence type="ECO:0000313" key="3">
    <source>
        <dbReference type="Proteomes" id="UP000535437"/>
    </source>
</evidence>
<organism evidence="2 3">
    <name type="scientific">Nesterenkonia xinjiangensis</name>
    <dbReference type="NCBI Taxonomy" id="225327"/>
    <lineage>
        <taxon>Bacteria</taxon>
        <taxon>Bacillati</taxon>
        <taxon>Actinomycetota</taxon>
        <taxon>Actinomycetes</taxon>
        <taxon>Micrococcales</taxon>
        <taxon>Micrococcaceae</taxon>
        <taxon>Nesterenkonia</taxon>
    </lineage>
</organism>
<reference evidence="2 3" key="1">
    <citation type="submission" date="2020-07" db="EMBL/GenBank/DDBJ databases">
        <title>Sequencing the genomes of 1000 actinobacteria strains.</title>
        <authorList>
            <person name="Klenk H.-P."/>
        </authorList>
    </citation>
    <scope>NUCLEOTIDE SEQUENCE [LARGE SCALE GENOMIC DNA]</scope>
    <source>
        <strain evidence="2 3">DSM 15475</strain>
    </source>
</reference>
<dbReference type="SUPFAM" id="SSF52980">
    <property type="entry name" value="Restriction endonuclease-like"/>
    <property type="match status" value="1"/>
</dbReference>
<protein>
    <recommendedName>
        <fullName evidence="1">DUF559 domain-containing protein</fullName>
    </recommendedName>
</protein>